<accession>A0ABU1VIX1</accession>
<dbReference type="EMBL" id="JAVDWE010000025">
    <property type="protein sequence ID" value="MDR7097419.1"/>
    <property type="molecule type" value="Genomic_DNA"/>
</dbReference>
<comment type="caution">
    <text evidence="2">The sequence shown here is derived from an EMBL/GenBank/DDBJ whole genome shotgun (WGS) entry which is preliminary data.</text>
</comment>
<dbReference type="RefSeq" id="WP_204735796.1">
    <property type="nucleotide sequence ID" value="NZ_JAVDWE010000025.1"/>
</dbReference>
<dbReference type="Proteomes" id="UP001265550">
    <property type="component" value="Unassembled WGS sequence"/>
</dbReference>
<name>A0ABU1VIX1_9BURK</name>
<gene>
    <name evidence="2" type="ORF">J2X09_005194</name>
</gene>
<proteinExistence type="predicted"/>
<feature type="region of interest" description="Disordered" evidence="1">
    <location>
        <begin position="22"/>
        <end position="42"/>
    </location>
</feature>
<protein>
    <submittedName>
        <fullName evidence="2">Uncharacterized protein</fullName>
    </submittedName>
</protein>
<organism evidence="2 3">
    <name type="scientific">Hydrogenophaga laconesensis</name>
    <dbReference type="NCBI Taxonomy" id="1805971"/>
    <lineage>
        <taxon>Bacteria</taxon>
        <taxon>Pseudomonadati</taxon>
        <taxon>Pseudomonadota</taxon>
        <taxon>Betaproteobacteria</taxon>
        <taxon>Burkholderiales</taxon>
        <taxon>Comamonadaceae</taxon>
        <taxon>Hydrogenophaga</taxon>
    </lineage>
</organism>
<sequence length="84" mass="9395">MESLAAFTHGGLAVVWTTRLSTSKSGDVGPKSRPFQSEQEQARTSSFKAQLDKMGLWFQAPWNKLVGLQVVADQLRKRRWSAVC</sequence>
<evidence type="ECO:0000313" key="2">
    <source>
        <dbReference type="EMBL" id="MDR7097419.1"/>
    </source>
</evidence>
<reference evidence="2 3" key="1">
    <citation type="submission" date="2023-07" db="EMBL/GenBank/DDBJ databases">
        <title>Sorghum-associated microbial communities from plants grown in Nebraska, USA.</title>
        <authorList>
            <person name="Schachtman D."/>
        </authorList>
    </citation>
    <scope>NUCLEOTIDE SEQUENCE [LARGE SCALE GENOMIC DNA]</scope>
    <source>
        <strain evidence="2 3">BE240</strain>
    </source>
</reference>
<evidence type="ECO:0000313" key="3">
    <source>
        <dbReference type="Proteomes" id="UP001265550"/>
    </source>
</evidence>
<keyword evidence="3" id="KW-1185">Reference proteome</keyword>
<evidence type="ECO:0000256" key="1">
    <source>
        <dbReference type="SAM" id="MobiDB-lite"/>
    </source>
</evidence>